<evidence type="ECO:0000313" key="2">
    <source>
        <dbReference type="Proteomes" id="UP001162252"/>
    </source>
</evidence>
<keyword evidence="2" id="KW-1185">Reference proteome</keyword>
<name>A0AA35CRH7_9CAUD</name>
<dbReference type="RefSeq" id="YP_010772461.1">
    <property type="nucleotide sequence ID" value="NC_074644.1"/>
</dbReference>
<dbReference type="SUPFAM" id="SSF49899">
    <property type="entry name" value="Concanavalin A-like lectins/glucanases"/>
    <property type="match status" value="1"/>
</dbReference>
<reference evidence="1 2" key="1">
    <citation type="journal article" date="2022" name="Nat. Microbiol.">
        <title>Three families of Asgard archaeal viruses identified in metagenome-assembled genomes.</title>
        <authorList>
            <person name="Medvedeva S."/>
            <person name="Sun J."/>
            <person name="Yutin N."/>
            <person name="Koonin E.V."/>
            <person name="Nunoura T."/>
            <person name="Rinke C."/>
            <person name="Krupovic M."/>
        </authorList>
    </citation>
    <scope>NUCLEOTIDE SEQUENCE [LARGE SCALE GENOMIC DNA]</scope>
    <source>
        <strain evidence="1">VerdaV1</strain>
    </source>
</reference>
<dbReference type="InterPro" id="IPR013320">
    <property type="entry name" value="ConA-like_dom_sf"/>
</dbReference>
<accession>A0AA35CRH7</accession>
<dbReference type="Gene3D" id="2.60.120.200">
    <property type="match status" value="1"/>
</dbReference>
<dbReference type="Proteomes" id="UP001162252">
    <property type="component" value="Segment"/>
</dbReference>
<organism evidence="1 2">
    <name type="scientific">Lokiarchaeia virus VerdaV1</name>
    <dbReference type="NCBI Taxonomy" id="3070170"/>
    <lineage>
        <taxon>Viruses</taxon>
        <taxon>Duplodnaviria</taxon>
        <taxon>Heunggongvirae</taxon>
        <taxon>Uroviricota</taxon>
        <taxon>Caudoviricetes</taxon>
        <taxon>Verdandiviridae</taxon>
        <taxon>Dolusvirus</taxon>
        <taxon>Dolusvirus shimokitaense</taxon>
    </lineage>
</organism>
<protein>
    <submittedName>
        <fullName evidence="1">Adhesin</fullName>
    </submittedName>
</protein>
<dbReference type="EMBL" id="LC711077">
    <property type="protein sequence ID" value="BDI54865.1"/>
    <property type="molecule type" value="Genomic_DNA"/>
</dbReference>
<sequence>MAKPYTILELYKMHDCESATGWTTDGSTIEVDSDCKEGKYSLKQVSTLSPGIVEYTFTPVIDISTLTHLRFWIKGDDCTFIFVIFDSADNWDQWVITMPQASWVFNTEVIATPENSSAGAVDYTDIKKIRLSVAETGKTIYFDYIIAYKDITTNCFKPEVHRKIYEISKGYFKSTLDISDNFCIEIYDENDNLRFEGNIKDRKYGNIKEYFLEGFDKVIGSKVSGDYTTSTVEVIAKALIDQVSYLRYITGSITTVAGDHTIKITERPFIEQLRKLADLFDGIGVISPDGVVYLDDGSTQCSEPEIFEATHNFIADTVGSAPSGWTDDSTSPPQVTVQSSYKSHKKVVKFADSGDVNRAVLQIHFSDHISGTIDIWICKRTTANHNFAFNLYEDNITTHAVYLYITGENIGFGGVDTGFNITDDIWHHFRIDFNCATDTATLFFDGVEIDTDRAFLNAVDSIDSIDLRTDWTSPAFNVYIDSVGFSWDPNYTVGDNLNGFVANGKHGLLANNPLLQLIGLPINHVTGYGRMDMDTGLKLKSIAENLASQKQHGILPYSFRAPHINTQTELDALVITTLSKKSLSTSPRVIEPLKLYHLYYLDALFIGRTISFKLDIKGYTIYDYNILDTYWRGESTILELYLSSGLLHPSEHEVSDATVDEHQQDEMGGEVYKTDINTVDLVIWLTTASDPSNYYYRMDHAGVIVTSRLFVGDDVDDLRDVKIIWTFRREDNLGDTIDGKWNVTTNKTDGSTNNSNNIENGTIMTIPACAQYKYRKKTYVLDALDINPNELVQCQLELNEDGRTIHIYNCSAKYYIKRS</sequence>
<proteinExistence type="predicted"/>
<evidence type="ECO:0000313" key="1">
    <source>
        <dbReference type="EMBL" id="BDI54865.1"/>
    </source>
</evidence>
<dbReference type="KEGG" id="vg:80402174"/>
<dbReference type="GeneID" id="80402174"/>